<accession>A0A8H2PGQ1</accession>
<proteinExistence type="predicted"/>
<dbReference type="Proteomes" id="UP000309231">
    <property type="component" value="Chromosome"/>
</dbReference>
<reference evidence="2" key="1">
    <citation type="submission" date="2018-01" db="EMBL/GenBank/DDBJ databases">
        <title>Comparative genomics of Mycobacterium mucogenicum and Mycobacterium neoaurum clade members emphasizing tRNA and non-coding RNA.</title>
        <authorList>
            <person name="Behra P.R.K."/>
            <person name="Pettersson B.M.F."/>
            <person name="Das S."/>
            <person name="Dasgupta S."/>
            <person name="Kirsebom L.A."/>
        </authorList>
    </citation>
    <scope>NUCLEOTIDE SEQUENCE</scope>
    <source>
        <strain evidence="2">DSM 44124</strain>
    </source>
</reference>
<dbReference type="AlphaFoldDB" id="A0A8H2PGQ1"/>
<dbReference type="EMBL" id="CP062008">
    <property type="protein sequence ID" value="QPG71481.1"/>
    <property type="molecule type" value="Genomic_DNA"/>
</dbReference>
<sequence length="196" mass="20142">MTAHTADIDGPIVIADRDRIGVGRSAASLLEYDLTVIASDAEDVVRAAGGWLCDRVLAGWKVGMFTAATAAPAAAGVLGVRLLPADTDLIALVRSTSAALAISAEFLDANEALRAEVLRAVDRSGLELTVWGTMPAGALAGRLAINRHRLSGAARAFKSHALAASGSSCTSAGLAEEFRSCGSWYPPEGPDLTPVS</sequence>
<organism evidence="2">
    <name type="scientific">Mycolicibacterium mucogenicum DSM 44124</name>
    <dbReference type="NCBI Taxonomy" id="1226753"/>
    <lineage>
        <taxon>Bacteria</taxon>
        <taxon>Bacillati</taxon>
        <taxon>Actinomycetota</taxon>
        <taxon>Actinomycetes</taxon>
        <taxon>Mycobacteriales</taxon>
        <taxon>Mycobacteriaceae</taxon>
        <taxon>Mycolicibacterium</taxon>
    </lineage>
</organism>
<reference evidence="1 3" key="2">
    <citation type="journal article" date="2019" name="BMC Evol. Biol.">
        <title>Comparative genomics of Mycobacterium mucogenicum and Mycobacterium neoaurum clade members emphasizing tRNA and non-coding RNA.</title>
        <authorList>
            <person name="Behra P.R.K."/>
            <person name="Pettersson B.M.F."/>
            <person name="Das S."/>
            <person name="Dasgupta S."/>
            <person name="Kirsebom L.A."/>
        </authorList>
    </citation>
    <scope>NUCLEOTIDE SEQUENCE [LARGE SCALE GENOMIC DNA]</scope>
    <source>
        <strain evidence="1 3">DSM 44124</strain>
    </source>
</reference>
<reference evidence="1 3" key="3">
    <citation type="journal article" date="2019" name="Sci. Rep.">
        <title>Insight into the biology of Mycobacterium mucogenicum and Mycobacterium neoaurum clade members.</title>
        <authorList>
            <person name="Behra P.R.K."/>
            <person name="Pettersson B.M.F."/>
            <person name="Ramesh M."/>
            <person name="Dasgupta S."/>
            <person name="Kirsebom L.A."/>
        </authorList>
    </citation>
    <scope>NUCLEOTIDE SEQUENCE [LARGE SCALE GENOMIC DNA]</scope>
    <source>
        <strain evidence="1 3">DSM 44124</strain>
    </source>
</reference>
<protein>
    <submittedName>
        <fullName evidence="2">Uncharacterized protein</fullName>
    </submittedName>
</protein>
<evidence type="ECO:0000313" key="2">
    <source>
        <dbReference type="EMBL" id="TLH52894.1"/>
    </source>
</evidence>
<dbReference type="KEGG" id="mmuc:C1S78_011440"/>
<keyword evidence="3" id="KW-1185">Reference proteome</keyword>
<evidence type="ECO:0000313" key="1">
    <source>
        <dbReference type="EMBL" id="QPG71481.1"/>
    </source>
</evidence>
<dbReference type="GeneID" id="76725529"/>
<evidence type="ECO:0000313" key="3">
    <source>
        <dbReference type="Proteomes" id="UP000309231"/>
    </source>
</evidence>
<dbReference type="RefSeq" id="WP_053853777.1">
    <property type="nucleotide sequence ID" value="NZ_ANBS01000012.1"/>
</dbReference>
<name>A0A8H2PGQ1_MYCMU</name>
<dbReference type="EMBL" id="POTL01000001">
    <property type="protein sequence ID" value="TLH52894.1"/>
    <property type="molecule type" value="Genomic_DNA"/>
</dbReference>
<gene>
    <name evidence="1" type="ORF">C1S78_011440</name>
    <name evidence="2" type="ORF">C1S78_11415</name>
</gene>